<sequence>MTQNSKLSPKGFDTSNSSEDNDDDLYEHYAFTASKGQEPLRVDKFLMNFIENATRNKIQKAAKEGNIYVNDAVVKQNYKVKAGDEVKVLFEHPPYEMLLTPEDIPLNIVHEDDDVLVVNKPAGMVVHPGHGNYSGTLINALVFHFDNLPNNSSNRPGLVHRIDKDTSGLLVVAKTEHAMTHLSKQFFNKTSSREYIALVWGNVEDDQGTIEGHIGRHPKNRLQNTVFLEDDADEKGKPAVTHYKVIERLGYVTLLSCKLETGRTHQIRVHLKHIGHTLFNDERYGGDKILKGTHFSKYKQFVDNCFKTLPRQALHAKTLGFEHPVSGEWLSFDSEIPKDISDCVDKWRNYATHAMD</sequence>
<evidence type="ECO:0000259" key="8">
    <source>
        <dbReference type="SMART" id="SM00363"/>
    </source>
</evidence>
<feature type="active site" evidence="4">
    <location>
        <position position="163"/>
    </location>
</feature>
<dbReference type="GO" id="GO:0120159">
    <property type="term" value="F:rRNA pseudouridine synthase activity"/>
    <property type="evidence" value="ECO:0007669"/>
    <property type="project" value="UniProtKB-ARBA"/>
</dbReference>
<dbReference type="Pfam" id="PF00849">
    <property type="entry name" value="PseudoU_synth_2"/>
    <property type="match status" value="1"/>
</dbReference>
<proteinExistence type="inferred from homology"/>
<keyword evidence="2 5" id="KW-0694">RNA-binding</keyword>
<evidence type="ECO:0000313" key="9">
    <source>
        <dbReference type="EMBL" id="EAP85960.1"/>
    </source>
</evidence>
<dbReference type="Pfam" id="PF01479">
    <property type="entry name" value="S4"/>
    <property type="match status" value="1"/>
</dbReference>
<comment type="catalytic activity">
    <reaction evidence="6">
        <text>a uridine in RNA = a pseudouridine in RNA</text>
        <dbReference type="Rhea" id="RHEA:48348"/>
        <dbReference type="Rhea" id="RHEA-COMP:12068"/>
        <dbReference type="Rhea" id="RHEA-COMP:12069"/>
        <dbReference type="ChEBI" id="CHEBI:65314"/>
        <dbReference type="ChEBI" id="CHEBI:65315"/>
    </reaction>
</comment>
<dbReference type="EMBL" id="CP002046">
    <property type="protein sequence ID" value="EAP85960.1"/>
    <property type="molecule type" value="Genomic_DNA"/>
</dbReference>
<evidence type="ECO:0000256" key="7">
    <source>
        <dbReference type="SAM" id="MobiDB-lite"/>
    </source>
</evidence>
<dbReference type="SUPFAM" id="SSF55174">
    <property type="entry name" value="Alpha-L RNA-binding motif"/>
    <property type="match status" value="1"/>
</dbReference>
<dbReference type="PANTHER" id="PTHR21600:SF44">
    <property type="entry name" value="RIBOSOMAL LARGE SUBUNIT PSEUDOURIDINE SYNTHASE D"/>
    <property type="match status" value="1"/>
</dbReference>
<evidence type="ECO:0000256" key="3">
    <source>
        <dbReference type="ARBA" id="ARBA00023235"/>
    </source>
</evidence>
<dbReference type="InterPro" id="IPR006224">
    <property type="entry name" value="PsdUridine_synth_RluA-like_CS"/>
</dbReference>
<protein>
    <recommendedName>
        <fullName evidence="6">Pseudouridine synthase</fullName>
        <ecNumber evidence="6">5.4.99.-</ecNumber>
    </recommendedName>
</protein>
<evidence type="ECO:0000313" key="10">
    <source>
        <dbReference type="Proteomes" id="UP000002297"/>
    </source>
</evidence>
<dbReference type="FunFam" id="3.30.2350.10:FF:000006">
    <property type="entry name" value="Pseudouridine synthase"/>
    <property type="match status" value="1"/>
</dbReference>
<dbReference type="KEGG" id="cat:CA2559_08006"/>
<dbReference type="InterPro" id="IPR050188">
    <property type="entry name" value="RluA_PseudoU_synthase"/>
</dbReference>
<dbReference type="eggNOG" id="COG0564">
    <property type="taxonomic scope" value="Bacteria"/>
</dbReference>
<organism evidence="9 10">
    <name type="scientific">Croceibacter atlanticus (strain ATCC BAA-628 / JCM 21780 / CIP 108009 / IAM 15332 / KCTC 12090 / HTCC2559)</name>
    <dbReference type="NCBI Taxonomy" id="216432"/>
    <lineage>
        <taxon>Bacteria</taxon>
        <taxon>Pseudomonadati</taxon>
        <taxon>Bacteroidota</taxon>
        <taxon>Flavobacteriia</taxon>
        <taxon>Flavobacteriales</taxon>
        <taxon>Flavobacteriaceae</taxon>
        <taxon>Croceibacter</taxon>
    </lineage>
</organism>
<evidence type="ECO:0000256" key="1">
    <source>
        <dbReference type="ARBA" id="ARBA00010876"/>
    </source>
</evidence>
<reference evidence="9 10" key="1">
    <citation type="journal article" date="2010" name="J. Bacteriol.">
        <title>The complete genome sequence of Croceibacter atlanticus HTCC2559T.</title>
        <authorList>
            <person name="Oh H.M."/>
            <person name="Kang I."/>
            <person name="Ferriera S."/>
            <person name="Giovannoni S.J."/>
            <person name="Cho J.C."/>
        </authorList>
    </citation>
    <scope>NUCLEOTIDE SEQUENCE [LARGE SCALE GENOMIC DNA]</scope>
    <source>
        <strain evidence="10">ATCC BAA-628 / HTCC2559 / KCTC 12090</strain>
    </source>
</reference>
<dbReference type="AlphaFoldDB" id="A3UBF9"/>
<dbReference type="Gene3D" id="3.30.2350.10">
    <property type="entry name" value="Pseudouridine synthase"/>
    <property type="match status" value="1"/>
</dbReference>
<keyword evidence="10" id="KW-1185">Reference proteome</keyword>
<dbReference type="EC" id="5.4.99.-" evidence="6"/>
<comment type="function">
    <text evidence="6">Responsible for synthesis of pseudouridine from uracil.</text>
</comment>
<dbReference type="PROSITE" id="PS50889">
    <property type="entry name" value="S4"/>
    <property type="match status" value="1"/>
</dbReference>
<evidence type="ECO:0000256" key="5">
    <source>
        <dbReference type="PROSITE-ProRule" id="PRU00182"/>
    </source>
</evidence>
<name>A3UBF9_CROAH</name>
<dbReference type="HOGENOM" id="CLU_016902_4_3_10"/>
<comment type="similarity">
    <text evidence="1 6">Belongs to the pseudouridine synthase RluA family.</text>
</comment>
<dbReference type="CDD" id="cd02869">
    <property type="entry name" value="PseudoU_synth_RluA_like"/>
    <property type="match status" value="1"/>
</dbReference>
<dbReference type="GeneID" id="89453356"/>
<dbReference type="STRING" id="216432.CA2559_08006"/>
<dbReference type="InterPro" id="IPR006145">
    <property type="entry name" value="PsdUridine_synth_RsuA/RluA"/>
</dbReference>
<dbReference type="PANTHER" id="PTHR21600">
    <property type="entry name" value="MITOCHONDRIAL RNA PSEUDOURIDINE SYNTHASE"/>
    <property type="match status" value="1"/>
</dbReference>
<dbReference type="Gene3D" id="3.10.290.10">
    <property type="entry name" value="RNA-binding S4 domain"/>
    <property type="match status" value="1"/>
</dbReference>
<dbReference type="SUPFAM" id="SSF55120">
    <property type="entry name" value="Pseudouridine synthase"/>
    <property type="match status" value="1"/>
</dbReference>
<dbReference type="GO" id="GO:0000455">
    <property type="term" value="P:enzyme-directed rRNA pseudouridine synthesis"/>
    <property type="evidence" value="ECO:0007669"/>
    <property type="project" value="TreeGrafter"/>
</dbReference>
<evidence type="ECO:0000256" key="6">
    <source>
        <dbReference type="RuleBase" id="RU362028"/>
    </source>
</evidence>
<dbReference type="RefSeq" id="WP_013187346.1">
    <property type="nucleotide sequence ID" value="NC_014230.1"/>
</dbReference>
<keyword evidence="3 6" id="KW-0413">Isomerase</keyword>
<feature type="region of interest" description="Disordered" evidence="7">
    <location>
        <begin position="1"/>
        <end position="21"/>
    </location>
</feature>
<dbReference type="InterPro" id="IPR020103">
    <property type="entry name" value="PsdUridine_synth_cat_dom_sf"/>
</dbReference>
<dbReference type="InterPro" id="IPR036986">
    <property type="entry name" value="S4_RNA-bd_sf"/>
</dbReference>
<dbReference type="CDD" id="cd00165">
    <property type="entry name" value="S4"/>
    <property type="match status" value="1"/>
</dbReference>
<dbReference type="Proteomes" id="UP000002297">
    <property type="component" value="Chromosome"/>
</dbReference>
<dbReference type="InterPro" id="IPR006225">
    <property type="entry name" value="PsdUridine_synth_RluC/D"/>
</dbReference>
<accession>A3UBF9</accession>
<dbReference type="SMART" id="SM00363">
    <property type="entry name" value="S4"/>
    <property type="match status" value="1"/>
</dbReference>
<dbReference type="NCBIfam" id="TIGR00005">
    <property type="entry name" value="rluA_subfam"/>
    <property type="match status" value="1"/>
</dbReference>
<evidence type="ECO:0000256" key="4">
    <source>
        <dbReference type="PIRSR" id="PIRSR606225-1"/>
    </source>
</evidence>
<dbReference type="InterPro" id="IPR002942">
    <property type="entry name" value="S4_RNA-bd"/>
</dbReference>
<dbReference type="OrthoDB" id="9807829at2"/>
<gene>
    <name evidence="9" type="ordered locus">CA2559_08006</name>
</gene>
<dbReference type="GO" id="GO:0003723">
    <property type="term" value="F:RNA binding"/>
    <property type="evidence" value="ECO:0007669"/>
    <property type="project" value="UniProtKB-KW"/>
</dbReference>
<evidence type="ECO:0000256" key="2">
    <source>
        <dbReference type="ARBA" id="ARBA00022884"/>
    </source>
</evidence>
<dbReference type="PROSITE" id="PS01129">
    <property type="entry name" value="PSI_RLU"/>
    <property type="match status" value="1"/>
</dbReference>
<feature type="domain" description="RNA-binding S4" evidence="8">
    <location>
        <begin position="40"/>
        <end position="105"/>
    </location>
</feature>